<proteinExistence type="predicted"/>
<dbReference type="PANTHER" id="PTHR30037:SF4">
    <property type="entry name" value="DNA-3-METHYLADENINE GLYCOSYLASE I"/>
    <property type="match status" value="1"/>
</dbReference>
<dbReference type="EC" id="3.2.2.20" evidence="2"/>
<dbReference type="Gene3D" id="1.10.340.30">
    <property type="entry name" value="Hypothetical protein, domain 2"/>
    <property type="match status" value="1"/>
</dbReference>
<keyword evidence="1" id="KW-0479">Metal-binding</keyword>
<dbReference type="Pfam" id="PF03352">
    <property type="entry name" value="Adenine_glyco"/>
    <property type="match status" value="1"/>
</dbReference>
<dbReference type="GO" id="GO:0006284">
    <property type="term" value="P:base-excision repair"/>
    <property type="evidence" value="ECO:0007669"/>
    <property type="project" value="InterPro"/>
</dbReference>
<organism evidence="2 3">
    <name type="scientific">Streptococcus constellatus</name>
    <dbReference type="NCBI Taxonomy" id="76860"/>
    <lineage>
        <taxon>Bacteria</taxon>
        <taxon>Bacillati</taxon>
        <taxon>Bacillota</taxon>
        <taxon>Bacilli</taxon>
        <taxon>Lactobacillales</taxon>
        <taxon>Streptococcaceae</taxon>
        <taxon>Streptococcus</taxon>
        <taxon>Streptococcus anginosus group</taxon>
    </lineage>
</organism>
<feature type="binding site" evidence="1">
    <location>
        <position position="177"/>
    </location>
    <ligand>
        <name>Zn(2+)</name>
        <dbReference type="ChEBI" id="CHEBI:29105"/>
    </ligand>
</feature>
<accession>A0A564T273</accession>
<feature type="binding site" evidence="1">
    <location>
        <position position="181"/>
    </location>
    <ligand>
        <name>Zn(2+)</name>
        <dbReference type="ChEBI" id="CHEBI:29105"/>
    </ligand>
</feature>
<keyword evidence="1" id="KW-0862">Zinc</keyword>
<dbReference type="PANTHER" id="PTHR30037">
    <property type="entry name" value="DNA-3-METHYLADENINE GLYCOSYLASE 1"/>
    <property type="match status" value="1"/>
</dbReference>
<dbReference type="GO" id="GO:0046872">
    <property type="term" value="F:metal ion binding"/>
    <property type="evidence" value="ECO:0007669"/>
    <property type="project" value="UniProtKB-KW"/>
</dbReference>
<protein>
    <submittedName>
        <fullName evidence="2">DNA-3-methyladenine glycosylase 1</fullName>
        <ecNumber evidence="2">3.2.2.20</ecNumber>
    </submittedName>
</protein>
<keyword evidence="2" id="KW-0378">Hydrolase</keyword>
<dbReference type="SUPFAM" id="SSF48150">
    <property type="entry name" value="DNA-glycosylase"/>
    <property type="match status" value="1"/>
</dbReference>
<dbReference type="AlphaFoldDB" id="A0A564T273"/>
<dbReference type="Proteomes" id="UP000385544">
    <property type="component" value="Unassembled WGS sequence"/>
</dbReference>
<dbReference type="EMBL" id="CABHMZ010000017">
    <property type="protein sequence ID" value="VUX01372.1"/>
    <property type="molecule type" value="Genomic_DNA"/>
</dbReference>
<evidence type="ECO:0000313" key="2">
    <source>
        <dbReference type="EMBL" id="VUX01372.1"/>
    </source>
</evidence>
<keyword evidence="2" id="KW-0326">Glycosidase</keyword>
<feature type="binding site" evidence="1">
    <location>
        <position position="19"/>
    </location>
    <ligand>
        <name>Zn(2+)</name>
        <dbReference type="ChEBI" id="CHEBI:29105"/>
    </ligand>
</feature>
<name>A0A564T273_STRCV</name>
<dbReference type="InterPro" id="IPR005019">
    <property type="entry name" value="Adenine_glyco"/>
</dbReference>
<feature type="binding site" evidence="1">
    <location>
        <position position="5"/>
    </location>
    <ligand>
        <name>Zn(2+)</name>
        <dbReference type="ChEBI" id="CHEBI:29105"/>
    </ligand>
</feature>
<dbReference type="OrthoDB" id="9807664at2"/>
<evidence type="ECO:0000313" key="3">
    <source>
        <dbReference type="Proteomes" id="UP000385544"/>
    </source>
</evidence>
<dbReference type="InterPro" id="IPR052891">
    <property type="entry name" value="DNA-3mA_glycosylase"/>
</dbReference>
<reference evidence="2 3" key="1">
    <citation type="submission" date="2019-07" db="EMBL/GenBank/DDBJ databases">
        <authorList>
            <person name="Hibberd C M."/>
            <person name="Gehrig L. J."/>
            <person name="Chang H.-W."/>
            <person name="Venkatesh S."/>
        </authorList>
    </citation>
    <scope>NUCLEOTIDE SEQUENCE [LARGE SCALE GENOMIC DNA]</scope>
    <source>
        <strain evidence="2">Streptococcus_constellatus_SS_Bg39</strain>
    </source>
</reference>
<gene>
    <name evidence="2" type="primary">tag</name>
    <name evidence="2" type="ORF">SCSS39_01116</name>
</gene>
<dbReference type="GO" id="GO:0008725">
    <property type="term" value="F:DNA-3-methyladenine glycosylase activity"/>
    <property type="evidence" value="ECO:0007669"/>
    <property type="project" value="UniProtKB-EC"/>
</dbReference>
<sequence length="189" mass="21995">MTKRCSWVKENNPLYVAYHDEEWGRPLHDDQRLFELLCLETYQAGLSWETILNKRQAFRQDFHGYDAEKIAAMTDSDLDTLLDNPAVVRNRRKIYATRANAQAFLKIQAEFGSFDYYLWSFVEFTPIDNAVKDYRLALSKTPLSEEVAKDMKKRGFKFVGPVCAYSFMQAAGLVNDHEISCEWNLKNKA</sequence>
<dbReference type="RefSeq" id="WP_144209283.1">
    <property type="nucleotide sequence ID" value="NZ_CABHMZ010000017.1"/>
</dbReference>
<dbReference type="InterPro" id="IPR011257">
    <property type="entry name" value="DNA_glycosylase"/>
</dbReference>
<evidence type="ECO:0000256" key="1">
    <source>
        <dbReference type="PIRSR" id="PIRSR605019-1"/>
    </source>
</evidence>